<keyword evidence="4" id="KW-1185">Reference proteome</keyword>
<feature type="compositionally biased region" description="Gly residues" evidence="1">
    <location>
        <begin position="613"/>
        <end position="626"/>
    </location>
</feature>
<feature type="compositionally biased region" description="Low complexity" evidence="1">
    <location>
        <begin position="135"/>
        <end position="168"/>
    </location>
</feature>
<dbReference type="AlphaFoldDB" id="A0A2C5XFV0"/>
<feature type="compositionally biased region" description="Low complexity" evidence="1">
    <location>
        <begin position="954"/>
        <end position="964"/>
    </location>
</feature>
<evidence type="ECO:0000313" key="3">
    <source>
        <dbReference type="EMBL" id="PHH70869.1"/>
    </source>
</evidence>
<evidence type="ECO:0000256" key="2">
    <source>
        <dbReference type="SAM" id="SignalP"/>
    </source>
</evidence>
<feature type="compositionally biased region" description="Polar residues" evidence="1">
    <location>
        <begin position="536"/>
        <end position="551"/>
    </location>
</feature>
<feature type="region of interest" description="Disordered" evidence="1">
    <location>
        <begin position="855"/>
        <end position="1096"/>
    </location>
</feature>
<feature type="compositionally biased region" description="Acidic residues" evidence="1">
    <location>
        <begin position="1007"/>
        <end position="1016"/>
    </location>
</feature>
<reference evidence="3 4" key="1">
    <citation type="submission" date="2017-06" db="EMBL/GenBank/DDBJ databases">
        <title>Ant-infecting Ophiocordyceps genomes reveal a high diversity of potential behavioral manipulation genes and a possible major role for enterotoxins.</title>
        <authorList>
            <person name="De Bekker C."/>
            <person name="Evans H.C."/>
            <person name="Brachmann A."/>
            <person name="Hughes D.P."/>
        </authorList>
    </citation>
    <scope>NUCLEOTIDE SEQUENCE [LARGE SCALE GENOMIC DNA]</scope>
    <source>
        <strain evidence="3 4">Map16</strain>
    </source>
</reference>
<sequence length="1096" mass="109896">MVRLFRLLHIGLGLYPAIASSAALVGPEGVPPFADDIPRLSNAVTQARFIVEGHDGEFHAPMSKLYDILGKIGSLEEQVRSLLPDGAEASQEPEWTDRGCDAHQLLAYLGLGAEDCAAGQDGPGPADLSTTTDLPAATSVPAASTPSNTDSASPTLAPVTSSTPTSSANLTDASTGGYDPSKGGVYENLFDKNGQAKSSPVSKLSVRPQNTLEPVPLPISTHKPIPVDDFPKTSSEPSFYSPSTMARTSAAASPTSADGYAPDDNGGPDDAFEATPTNPAGQQDTAPDNSAGSNLGSDVNASSTPTAIPDASNPSSEEEEDVPNPGGFSPSEPGSDVDGDQTPTDDAVTALQRGGLFATPVAGFRPKTGLPNGAAGVRGGRTKPTAYPEPISTAGTNPASSSSRTSSTTSYPSPTPGGSVGDSASVSDTGPGSGSGGSPGVGVGVDSSTNPASSSSRTSSTASYPSPTPGGSADDSASVSDTGPGSGSGASPSVGVGVDSSTNPNAEPSGVPGINNAGGSPGSRPDSSPGPDYSSLDNFNSNSRGPLQGSGQPVGPYRGDGSPGGQNRFPDYYNNRGPLQGSGYPFGPYRGNGSPGYSSPDYFNNRGPVQGPGYPGGPYRGDGSPGYGSPDYFNNRGPLQGPGYSGGPYRGDDSTADIQSNNRFNGYGRGGRGRYTPGGSPRANNPGYLRSRFGGLDFEGPSGPGRLADSVSGPSYGPGRGPARLGGSSGDGVPLTGNASQTDNLPDRTAQGLPPFPGRLDTPGDVDGGAATNSTGSSLQLGGGLPGQGGQVTATTQGNPGFRVDTPLGGGGVEIGRTPRGGLSFGGFFNTTGTGPERAGFNGSLPIFGKTNTTTQTIEGPGGVLSGGSGQTSTTPGGLEANSGVASPGKASTATTDEDRTMKGHHHPCPPVELGGSGGNPSTTPGSDTIRTQALFPIYHDGKPRTSQGPPGPSGANNSGSGNAKVTNPPGAADLERPGLRGGDNANVNPNVQDEFEVPRIVYGGGDDNESCDGNDDGNGYGNGYKSRRRTEPAAGALDDTRLRQLILAHSRAEAGRDRRPPLPGSGGGNRRVDLDDEDALHQRSLGSFHAHGDEA</sequence>
<dbReference type="Proteomes" id="UP000226431">
    <property type="component" value="Unassembled WGS sequence"/>
</dbReference>
<protein>
    <submittedName>
        <fullName evidence="3">Uncharacterized protein</fullName>
    </submittedName>
</protein>
<name>A0A2C5XFV0_9HYPO</name>
<feature type="compositionally biased region" description="Low complexity" evidence="1">
    <location>
        <begin position="522"/>
        <end position="535"/>
    </location>
</feature>
<feature type="region of interest" description="Disordered" evidence="1">
    <location>
        <begin position="120"/>
        <end position="807"/>
    </location>
</feature>
<gene>
    <name evidence="3" type="ORF">CDD80_5678</name>
</gene>
<dbReference type="STRING" id="2004952.A0A2C5XFV0"/>
<feature type="compositionally biased region" description="Gly residues" evidence="1">
    <location>
        <begin position="431"/>
        <end position="443"/>
    </location>
</feature>
<accession>A0A2C5XFV0</accession>
<keyword evidence="2" id="KW-0732">Signal</keyword>
<dbReference type="EMBL" id="NJES01000577">
    <property type="protein sequence ID" value="PHH70869.1"/>
    <property type="molecule type" value="Genomic_DNA"/>
</dbReference>
<feature type="compositionally biased region" description="Polar residues" evidence="1">
    <location>
        <begin position="275"/>
        <end position="306"/>
    </location>
</feature>
<feature type="signal peptide" evidence="2">
    <location>
        <begin position="1"/>
        <end position="19"/>
    </location>
</feature>
<dbReference type="OrthoDB" id="4941035at2759"/>
<feature type="compositionally biased region" description="Basic and acidic residues" evidence="1">
    <location>
        <begin position="1051"/>
        <end position="1061"/>
    </location>
</feature>
<comment type="caution">
    <text evidence="3">The sequence shown here is derived from an EMBL/GenBank/DDBJ whole genome shotgun (WGS) entry which is preliminary data.</text>
</comment>
<feature type="chain" id="PRO_5013197301" evidence="2">
    <location>
        <begin position="20"/>
        <end position="1096"/>
    </location>
</feature>
<feature type="compositionally biased region" description="Low complexity" evidence="1">
    <location>
        <begin position="395"/>
        <end position="412"/>
    </location>
</feature>
<feature type="compositionally biased region" description="Polar residues" evidence="1">
    <location>
        <begin position="195"/>
        <end position="212"/>
    </location>
</feature>
<evidence type="ECO:0000313" key="4">
    <source>
        <dbReference type="Proteomes" id="UP000226431"/>
    </source>
</evidence>
<feature type="compositionally biased region" description="Gly residues" evidence="1">
    <location>
        <begin position="860"/>
        <end position="870"/>
    </location>
</feature>
<organism evidence="3 4">
    <name type="scientific">Ophiocordyceps camponoti-rufipedis</name>
    <dbReference type="NCBI Taxonomy" id="2004952"/>
    <lineage>
        <taxon>Eukaryota</taxon>
        <taxon>Fungi</taxon>
        <taxon>Dikarya</taxon>
        <taxon>Ascomycota</taxon>
        <taxon>Pezizomycotina</taxon>
        <taxon>Sordariomycetes</taxon>
        <taxon>Hypocreomycetidae</taxon>
        <taxon>Hypocreales</taxon>
        <taxon>Ophiocordycipitaceae</taxon>
        <taxon>Ophiocordyceps</taxon>
    </lineage>
</organism>
<feature type="compositionally biased region" description="Low complexity" evidence="1">
    <location>
        <begin position="444"/>
        <end position="502"/>
    </location>
</feature>
<feature type="compositionally biased region" description="Low complexity" evidence="1">
    <location>
        <begin position="241"/>
        <end position="257"/>
    </location>
</feature>
<feature type="compositionally biased region" description="Low complexity" evidence="1">
    <location>
        <begin position="421"/>
        <end position="430"/>
    </location>
</feature>
<proteinExistence type="predicted"/>
<evidence type="ECO:0000256" key="1">
    <source>
        <dbReference type="SAM" id="MobiDB-lite"/>
    </source>
</evidence>
<feature type="compositionally biased region" description="Gly residues" evidence="1">
    <location>
        <begin position="781"/>
        <end position="790"/>
    </location>
</feature>